<feature type="signal peptide" evidence="2">
    <location>
        <begin position="1"/>
        <end position="30"/>
    </location>
</feature>
<keyword evidence="1" id="KW-0378">Hydrolase</keyword>
<reference evidence="4 5" key="1">
    <citation type="submission" date="2016-10" db="EMBL/GenBank/DDBJ databases">
        <authorList>
            <person name="de Groot N.N."/>
        </authorList>
    </citation>
    <scope>NUCLEOTIDE SEQUENCE [LARGE SCALE GENOMIC DNA]</scope>
    <source>
        <strain evidence="4 5">CGMCC 4.5727</strain>
    </source>
</reference>
<dbReference type="InterPro" id="IPR049492">
    <property type="entry name" value="BD-FAE-like_dom"/>
</dbReference>
<dbReference type="InterPro" id="IPR050300">
    <property type="entry name" value="GDXG_lipolytic_enzyme"/>
</dbReference>
<proteinExistence type="predicted"/>
<evidence type="ECO:0000313" key="4">
    <source>
        <dbReference type="EMBL" id="SDL19222.1"/>
    </source>
</evidence>
<evidence type="ECO:0000313" key="5">
    <source>
        <dbReference type="Proteomes" id="UP000199155"/>
    </source>
</evidence>
<feature type="domain" description="BD-FAE-like" evidence="3">
    <location>
        <begin position="71"/>
        <end position="249"/>
    </location>
</feature>
<name>A0A1G9I2B6_9ACTN</name>
<dbReference type="STRING" id="417292.SAMN05421806_12141"/>
<evidence type="ECO:0000259" key="3">
    <source>
        <dbReference type="Pfam" id="PF20434"/>
    </source>
</evidence>
<dbReference type="InterPro" id="IPR029058">
    <property type="entry name" value="AB_hydrolase_fold"/>
</dbReference>
<dbReference type="OrthoDB" id="255603at2"/>
<evidence type="ECO:0000256" key="2">
    <source>
        <dbReference type="SAM" id="SignalP"/>
    </source>
</evidence>
<dbReference type="EMBL" id="FNFF01000021">
    <property type="protein sequence ID" value="SDL19222.1"/>
    <property type="molecule type" value="Genomic_DNA"/>
</dbReference>
<dbReference type="AlphaFoldDB" id="A0A1G9I2B6"/>
<keyword evidence="5" id="KW-1185">Reference proteome</keyword>
<dbReference type="GO" id="GO:0016787">
    <property type="term" value="F:hydrolase activity"/>
    <property type="evidence" value="ECO:0007669"/>
    <property type="project" value="UniProtKB-KW"/>
</dbReference>
<dbReference type="PANTHER" id="PTHR48081">
    <property type="entry name" value="AB HYDROLASE SUPERFAMILY PROTEIN C4A8.06C"/>
    <property type="match status" value="1"/>
</dbReference>
<dbReference type="RefSeq" id="WP_093616985.1">
    <property type="nucleotide sequence ID" value="NZ_FNFF01000021.1"/>
</dbReference>
<feature type="chain" id="PRO_5011438431" evidence="2">
    <location>
        <begin position="31"/>
        <end position="290"/>
    </location>
</feature>
<organism evidence="4 5">
    <name type="scientific">Streptomyces indicus</name>
    <dbReference type="NCBI Taxonomy" id="417292"/>
    <lineage>
        <taxon>Bacteria</taxon>
        <taxon>Bacillati</taxon>
        <taxon>Actinomycetota</taxon>
        <taxon>Actinomycetes</taxon>
        <taxon>Kitasatosporales</taxon>
        <taxon>Streptomycetaceae</taxon>
        <taxon>Streptomyces</taxon>
    </lineage>
</organism>
<protein>
    <submittedName>
        <fullName evidence="4">Acetyl esterase/lipase</fullName>
    </submittedName>
</protein>
<dbReference type="SUPFAM" id="SSF53474">
    <property type="entry name" value="alpha/beta-Hydrolases"/>
    <property type="match status" value="1"/>
</dbReference>
<accession>A0A1G9I2B6</accession>
<evidence type="ECO:0000256" key="1">
    <source>
        <dbReference type="ARBA" id="ARBA00022801"/>
    </source>
</evidence>
<dbReference type="Gene3D" id="3.40.50.1820">
    <property type="entry name" value="alpha/beta hydrolase"/>
    <property type="match status" value="1"/>
</dbReference>
<keyword evidence="2" id="KW-0732">Signal</keyword>
<gene>
    <name evidence="4" type="ORF">SAMN05421806_12141</name>
</gene>
<dbReference type="Pfam" id="PF20434">
    <property type="entry name" value="BD-FAE"/>
    <property type="match status" value="1"/>
</dbReference>
<sequence>MRPTSRLSVRRALLALLASAGLLSSSTAPAASDPAVSHADAPRAAAAGPSVRTYAYGPHPRQTVSVYGSRGPALVILHGGYWADDTDWSRWARWFAARGFRVYDTDYRLNSDAHWPAQRVDALAAVDWAARHSGTRPLVLGSSAGGHIATVTGGYGEGASRVRGVVALSPVASPLRAWMDGERTEASKRQRRLRAEAQRLAGCAPAGCPAQWRSLSAASYASGAGDAPLFLIHSAGDFVPPAHSRALSTAVRDKGLRDVTVRTERGSAHGAALLTPAVRDAVLRWLRAHD</sequence>
<dbReference type="Proteomes" id="UP000199155">
    <property type="component" value="Unassembled WGS sequence"/>
</dbReference>